<dbReference type="Pfam" id="PF08905">
    <property type="entry name" value="DUF1850"/>
    <property type="match status" value="1"/>
</dbReference>
<evidence type="ECO:0008006" key="3">
    <source>
        <dbReference type="Google" id="ProtNLM"/>
    </source>
</evidence>
<sequence length="150" mass="17143">MVFMVRLLLLLFLAVSTVSAEGLVLEIRHARSHEVHFHAPVEPDDEITLAWIHSVELTPWMETYQVQIDGTLVLTQTRFFSYGAGVPHQSGNCSVNGGQVVCTGFDLQLDFLQWIHSFDAEYHVLLNQRILLDRDDLPHHEPLRLSIQSR</sequence>
<name>E6W4D1_DESIS</name>
<dbReference type="HOGENOM" id="CLU_131574_0_0_0"/>
<reference evidence="1 2" key="1">
    <citation type="submission" date="2010-12" db="EMBL/GenBank/DDBJ databases">
        <title>Complete sequence of Desulfurispirillum indicum S5.</title>
        <authorList>
            <consortium name="US DOE Joint Genome Institute"/>
            <person name="Lucas S."/>
            <person name="Copeland A."/>
            <person name="Lapidus A."/>
            <person name="Cheng J.-F."/>
            <person name="Goodwin L."/>
            <person name="Pitluck S."/>
            <person name="Chertkov O."/>
            <person name="Held B."/>
            <person name="Detter J.C."/>
            <person name="Han C."/>
            <person name="Tapia R."/>
            <person name="Land M."/>
            <person name="Hauser L."/>
            <person name="Kyrpides N."/>
            <person name="Ivanova N."/>
            <person name="Mikhailova N."/>
            <person name="Haggblom M."/>
            <person name="Rauschenbach I."/>
            <person name="Bini E."/>
            <person name="Woyke T."/>
        </authorList>
    </citation>
    <scope>NUCLEOTIDE SEQUENCE [LARGE SCALE GENOMIC DNA]</scope>
    <source>
        <strain evidence="2">ATCC BAA-1389 / DSM 22839 / S5</strain>
    </source>
</reference>
<dbReference type="InterPro" id="IPR015001">
    <property type="entry name" value="DUF1850"/>
</dbReference>
<dbReference type="AlphaFoldDB" id="E6W4D1"/>
<evidence type="ECO:0000313" key="2">
    <source>
        <dbReference type="Proteomes" id="UP000002572"/>
    </source>
</evidence>
<dbReference type="eggNOG" id="COG4729">
    <property type="taxonomic scope" value="Bacteria"/>
</dbReference>
<gene>
    <name evidence="1" type="ordered locus">Selin_1170</name>
</gene>
<dbReference type="EMBL" id="CP002432">
    <property type="protein sequence ID" value="ADU65905.1"/>
    <property type="molecule type" value="Genomic_DNA"/>
</dbReference>
<dbReference type="Proteomes" id="UP000002572">
    <property type="component" value="Chromosome"/>
</dbReference>
<accession>E6W4D1</accession>
<proteinExistence type="predicted"/>
<protein>
    <recommendedName>
        <fullName evidence="3">DUF1850 domain-containing protein</fullName>
    </recommendedName>
</protein>
<evidence type="ECO:0000313" key="1">
    <source>
        <dbReference type="EMBL" id="ADU65905.1"/>
    </source>
</evidence>
<organism evidence="1 2">
    <name type="scientific">Desulfurispirillum indicum (strain ATCC BAA-1389 / DSM 22839 / S5)</name>
    <dbReference type="NCBI Taxonomy" id="653733"/>
    <lineage>
        <taxon>Bacteria</taxon>
        <taxon>Pseudomonadati</taxon>
        <taxon>Chrysiogenota</taxon>
        <taxon>Chrysiogenia</taxon>
        <taxon>Chrysiogenales</taxon>
        <taxon>Chrysiogenaceae</taxon>
        <taxon>Desulfurispirillum</taxon>
    </lineage>
</organism>
<dbReference type="InParanoid" id="E6W4D1"/>
<dbReference type="KEGG" id="din:Selin_1170"/>
<dbReference type="STRING" id="653733.Selin_1170"/>
<keyword evidence="2" id="KW-1185">Reference proteome</keyword>